<keyword evidence="2" id="KW-0472">Membrane</keyword>
<name>A0A7R9H2X1_TIMCR</name>
<accession>A0A7R9H2X1</accession>
<evidence type="ECO:0000256" key="2">
    <source>
        <dbReference type="SAM" id="Phobius"/>
    </source>
</evidence>
<dbReference type="Gene3D" id="1.10.287.70">
    <property type="match status" value="1"/>
</dbReference>
<feature type="region of interest" description="Disordered" evidence="1">
    <location>
        <begin position="52"/>
        <end position="77"/>
    </location>
</feature>
<reference evidence="3" key="1">
    <citation type="submission" date="2020-11" db="EMBL/GenBank/DDBJ databases">
        <authorList>
            <person name="Tran Van P."/>
        </authorList>
    </citation>
    <scope>NUCLEOTIDE SEQUENCE</scope>
</reference>
<evidence type="ECO:0000313" key="3">
    <source>
        <dbReference type="EMBL" id="CAD7406875.1"/>
    </source>
</evidence>
<protein>
    <submittedName>
        <fullName evidence="3">Uncharacterized protein</fullName>
    </submittedName>
</protein>
<sequence length="263" mass="29582">MLYSTVEQDCIESILQEDAINLAVLSLIENGELTKLKNRWWYDRTECRHGDKQEVNPPLRGGRGENHLGKPTPSSPYQYSNFDLPVLSSRAQHDKHDASRNELSLSNVAGIFYILIGGLILAMAVALLEFCYKSHTEASRAKIPLSDAMKAKARLTIGGGRDFDNGRLRPLALLTESLKPFLWDGGREGERRGVASQPTKVSFRANKNRWIMETVDGASYRTGRVEKAYVWKYQVSRELYYTPANQINTADGDPVHSNTHTQV</sequence>
<keyword evidence="2" id="KW-1133">Transmembrane helix</keyword>
<evidence type="ECO:0000256" key="1">
    <source>
        <dbReference type="SAM" id="MobiDB-lite"/>
    </source>
</evidence>
<keyword evidence="2" id="KW-0812">Transmembrane</keyword>
<feature type="transmembrane region" description="Helical" evidence="2">
    <location>
        <begin position="111"/>
        <end position="132"/>
    </location>
</feature>
<proteinExistence type="predicted"/>
<gene>
    <name evidence="3" type="ORF">TCEB3V08_LOCUS8740</name>
</gene>
<dbReference type="EMBL" id="OC319979">
    <property type="protein sequence ID" value="CAD7406875.1"/>
    <property type="molecule type" value="Genomic_DNA"/>
</dbReference>
<dbReference type="AlphaFoldDB" id="A0A7R9H2X1"/>
<organism evidence="3">
    <name type="scientific">Timema cristinae</name>
    <name type="common">Walking stick</name>
    <dbReference type="NCBI Taxonomy" id="61476"/>
    <lineage>
        <taxon>Eukaryota</taxon>
        <taxon>Metazoa</taxon>
        <taxon>Ecdysozoa</taxon>
        <taxon>Arthropoda</taxon>
        <taxon>Hexapoda</taxon>
        <taxon>Insecta</taxon>
        <taxon>Pterygota</taxon>
        <taxon>Neoptera</taxon>
        <taxon>Polyneoptera</taxon>
        <taxon>Phasmatodea</taxon>
        <taxon>Timematodea</taxon>
        <taxon>Timematoidea</taxon>
        <taxon>Timematidae</taxon>
        <taxon>Timema</taxon>
    </lineage>
</organism>